<dbReference type="GO" id="GO:0006352">
    <property type="term" value="P:DNA-templated transcription initiation"/>
    <property type="evidence" value="ECO:0007669"/>
    <property type="project" value="InterPro"/>
</dbReference>
<dbReference type="PIRSF" id="PIRSF000770">
    <property type="entry name" value="RNA_pol_sigma-SigE/K"/>
    <property type="match status" value="1"/>
</dbReference>
<dbReference type="Gene3D" id="1.20.120.1810">
    <property type="match status" value="1"/>
</dbReference>
<evidence type="ECO:0000313" key="9">
    <source>
        <dbReference type="EMBL" id="WOC33579.1"/>
    </source>
</evidence>
<accession>A0AA97DBU4</accession>
<organism evidence="9 10">
    <name type="scientific">Caproicibacterium argilliputei</name>
    <dbReference type="NCBI Taxonomy" id="3030016"/>
    <lineage>
        <taxon>Bacteria</taxon>
        <taxon>Bacillati</taxon>
        <taxon>Bacillota</taxon>
        <taxon>Clostridia</taxon>
        <taxon>Eubacteriales</taxon>
        <taxon>Oscillospiraceae</taxon>
        <taxon>Caproicibacterium</taxon>
    </lineage>
</organism>
<dbReference type="PRINTS" id="PR00046">
    <property type="entry name" value="SIGMA70FCT"/>
</dbReference>
<dbReference type="EMBL" id="CP135996">
    <property type="protein sequence ID" value="WOC33579.1"/>
    <property type="molecule type" value="Genomic_DNA"/>
</dbReference>
<proteinExistence type="inferred from homology"/>
<reference evidence="9 10" key="2">
    <citation type="submission" date="2024-06" db="EMBL/GenBank/DDBJ databases">
        <title>Caproicibacterium argilliputei sp. nov, a novel caproic acid producing anaerobic bacterium isolated from pit mud.</title>
        <authorList>
            <person name="Xia S."/>
        </authorList>
    </citation>
    <scope>NUCLEOTIDE SEQUENCE [LARGE SCALE GENOMIC DNA]</scope>
    <source>
        <strain evidence="9 10">ZCY20-5</strain>
    </source>
</reference>
<dbReference type="InterPro" id="IPR000943">
    <property type="entry name" value="RNA_pol_sigma70"/>
</dbReference>
<dbReference type="NCBIfam" id="NF004471">
    <property type="entry name" value="PRK05803.1"/>
    <property type="match status" value="1"/>
</dbReference>
<evidence type="ECO:0000256" key="2">
    <source>
        <dbReference type="ARBA" id="ARBA00022969"/>
    </source>
</evidence>
<comment type="function">
    <text evidence="7">Sigma factors are initiation factors that promote the attachment of RNA polymerase to specific initiation sites and are then released.</text>
</comment>
<dbReference type="PROSITE" id="PS00716">
    <property type="entry name" value="SIGMA70_2"/>
    <property type="match status" value="1"/>
</dbReference>
<dbReference type="SUPFAM" id="SSF88946">
    <property type="entry name" value="Sigma2 domain of RNA polymerase sigma factors"/>
    <property type="match status" value="1"/>
</dbReference>
<dbReference type="InterPro" id="IPR001387">
    <property type="entry name" value="Cro/C1-type_HTH"/>
</dbReference>
<dbReference type="PANTHER" id="PTHR30376">
    <property type="entry name" value="SIGMA FACTOR RPOH HEAT SHOCK RELATED"/>
    <property type="match status" value="1"/>
</dbReference>
<dbReference type="RefSeq" id="WP_275846345.1">
    <property type="nucleotide sequence ID" value="NZ_CP135996.1"/>
</dbReference>
<reference evidence="10" key="1">
    <citation type="submission" date="2024-06" db="EMBL/GenBank/DDBJ databases">
        <title>Caproicibacterium argilliputei sp. nov, a novel caproic acid producing anaerobic bacterium isolated from pit mud.</title>
        <authorList>
            <person name="Zeng C."/>
        </authorList>
    </citation>
    <scope>NUCLEOTIDE SEQUENCE [LARGE SCALE GENOMIC DNA]</scope>
    <source>
        <strain evidence="10">ZCY20-5</strain>
    </source>
</reference>
<dbReference type="SUPFAM" id="SSF88659">
    <property type="entry name" value="Sigma3 and sigma4 domains of RNA polymerase sigma factors"/>
    <property type="match status" value="1"/>
</dbReference>
<keyword evidence="10" id="KW-1185">Reference proteome</keyword>
<dbReference type="InterPro" id="IPR050813">
    <property type="entry name" value="Sigma-70_Factor"/>
</dbReference>
<keyword evidence="3 7" id="KW-0805">Transcription regulation</keyword>
<dbReference type="PROSITE" id="PS50943">
    <property type="entry name" value="HTH_CROC1"/>
    <property type="match status" value="1"/>
</dbReference>
<feature type="domain" description="HTH cro/C1-type" evidence="8">
    <location>
        <begin position="195"/>
        <end position="215"/>
    </location>
</feature>
<dbReference type="PROSITE" id="PS00715">
    <property type="entry name" value="SIGMA70_1"/>
    <property type="match status" value="1"/>
</dbReference>
<sequence>MLESLLSGILSGLLFFILHVTGSGSFPRALTPAQEKDCLQRLAKGDKIARDTLIAHNLRLVAHIIKKYGTGNTDQEDLISIGTIGLIKAVNTFDQSKGIRLSSYAARCIENEILMYFRSTKKSAQDVSMNEPIDSDKDGSALTLMDVLATDDNIFDNLDRKIKCEQLYRYIRQLPAREQTILRLRYGLDGKEPQTQREVAQVLGISRSYVSRIEKKALETLHKQFES</sequence>
<protein>
    <recommendedName>
        <fullName evidence="7">RNA polymerase sigma factor</fullName>
    </recommendedName>
</protein>
<evidence type="ECO:0000313" key="10">
    <source>
        <dbReference type="Proteomes" id="UP001300604"/>
    </source>
</evidence>
<evidence type="ECO:0000256" key="5">
    <source>
        <dbReference type="ARBA" id="ARBA00023125"/>
    </source>
</evidence>
<dbReference type="Gene3D" id="1.10.10.10">
    <property type="entry name" value="Winged helix-like DNA-binding domain superfamily/Winged helix DNA-binding domain"/>
    <property type="match status" value="1"/>
</dbReference>
<reference evidence="10" key="3">
    <citation type="submission" date="2024-06" db="EMBL/GenBank/DDBJ databases">
        <authorList>
            <person name="Zeng C."/>
        </authorList>
    </citation>
    <scope>NUCLEOTIDE SEQUENCE [LARGE SCALE GENOMIC DNA]</scope>
    <source>
        <strain evidence="10">ZCY20-5</strain>
    </source>
</reference>
<dbReference type="InterPro" id="IPR036388">
    <property type="entry name" value="WH-like_DNA-bd_sf"/>
</dbReference>
<keyword evidence="2" id="KW-0749">Sporulation</keyword>
<evidence type="ECO:0000259" key="8">
    <source>
        <dbReference type="PROSITE" id="PS50943"/>
    </source>
</evidence>
<dbReference type="GO" id="GO:0030435">
    <property type="term" value="P:sporulation resulting in formation of a cellular spore"/>
    <property type="evidence" value="ECO:0007669"/>
    <property type="project" value="UniProtKB-KW"/>
</dbReference>
<keyword evidence="6 7" id="KW-0804">Transcription</keyword>
<gene>
    <name evidence="9" type="primary">sigK</name>
    <name evidence="9" type="ORF">PXC00_06840</name>
</gene>
<name>A0AA97DBU4_9FIRM</name>
<dbReference type="InterPro" id="IPR013325">
    <property type="entry name" value="RNA_pol_sigma_r2"/>
</dbReference>
<dbReference type="Pfam" id="PF04542">
    <property type="entry name" value="Sigma70_r2"/>
    <property type="match status" value="1"/>
</dbReference>
<dbReference type="Pfam" id="PF04545">
    <property type="entry name" value="Sigma70_r4"/>
    <property type="match status" value="1"/>
</dbReference>
<dbReference type="KEGG" id="carl:PXC00_06840"/>
<dbReference type="AlphaFoldDB" id="A0AA97DBU4"/>
<dbReference type="InterPro" id="IPR013324">
    <property type="entry name" value="RNA_pol_sigma_r3/r4-like"/>
</dbReference>
<dbReference type="CDD" id="cd06171">
    <property type="entry name" value="Sigma70_r4"/>
    <property type="match status" value="1"/>
</dbReference>
<dbReference type="InterPro" id="IPR007630">
    <property type="entry name" value="RNA_pol_sigma70_r4"/>
</dbReference>
<evidence type="ECO:0000256" key="6">
    <source>
        <dbReference type="ARBA" id="ARBA00023163"/>
    </source>
</evidence>
<dbReference type="InterPro" id="IPR007627">
    <property type="entry name" value="RNA_pol_sigma70_r2"/>
</dbReference>
<evidence type="ECO:0000256" key="7">
    <source>
        <dbReference type="RuleBase" id="RU362124"/>
    </source>
</evidence>
<dbReference type="GO" id="GO:0003677">
    <property type="term" value="F:DNA binding"/>
    <property type="evidence" value="ECO:0007669"/>
    <property type="project" value="UniProtKB-KW"/>
</dbReference>
<evidence type="ECO:0000256" key="3">
    <source>
        <dbReference type="ARBA" id="ARBA00023015"/>
    </source>
</evidence>
<keyword evidence="5 7" id="KW-0238">DNA-binding</keyword>
<dbReference type="InterPro" id="IPR014284">
    <property type="entry name" value="RNA_pol_sigma-70_dom"/>
</dbReference>
<keyword evidence="4 7" id="KW-0731">Sigma factor</keyword>
<evidence type="ECO:0000256" key="4">
    <source>
        <dbReference type="ARBA" id="ARBA00023082"/>
    </source>
</evidence>
<dbReference type="Proteomes" id="UP001300604">
    <property type="component" value="Chromosome"/>
</dbReference>
<dbReference type="GO" id="GO:0016987">
    <property type="term" value="F:sigma factor activity"/>
    <property type="evidence" value="ECO:0007669"/>
    <property type="project" value="UniProtKB-KW"/>
</dbReference>
<evidence type="ECO:0000256" key="1">
    <source>
        <dbReference type="ARBA" id="ARBA00007788"/>
    </source>
</evidence>
<comment type="similarity">
    <text evidence="1 7">Belongs to the sigma-70 factor family.</text>
</comment>
<dbReference type="NCBIfam" id="TIGR02937">
    <property type="entry name" value="sigma70-ECF"/>
    <property type="match status" value="1"/>
</dbReference>
<dbReference type="PANTHER" id="PTHR30376:SF3">
    <property type="entry name" value="RNA POLYMERASE SIGMA FACTOR RPOH"/>
    <property type="match status" value="1"/>
</dbReference>